<keyword evidence="5" id="KW-0813">Transport</keyword>
<dbReference type="GO" id="GO:0016036">
    <property type="term" value="P:cellular response to phosphate starvation"/>
    <property type="evidence" value="ECO:0007669"/>
    <property type="project" value="TreeGrafter"/>
</dbReference>
<dbReference type="SMART" id="SM00091">
    <property type="entry name" value="PAS"/>
    <property type="match status" value="1"/>
</dbReference>
<comment type="catalytic activity">
    <reaction evidence="1">
        <text>ATP + protein L-histidine = ADP + protein N-phospho-L-histidine.</text>
        <dbReference type="EC" id="2.7.13.3"/>
    </reaction>
</comment>
<keyword evidence="15" id="KW-0902">Two-component regulatory system</keyword>
<dbReference type="GO" id="GO:0005524">
    <property type="term" value="F:ATP binding"/>
    <property type="evidence" value="ECO:0007669"/>
    <property type="project" value="UniProtKB-KW"/>
</dbReference>
<evidence type="ECO:0000256" key="10">
    <source>
        <dbReference type="ARBA" id="ARBA00022692"/>
    </source>
</evidence>
<evidence type="ECO:0000256" key="3">
    <source>
        <dbReference type="ARBA" id="ARBA00012438"/>
    </source>
</evidence>
<evidence type="ECO:0000313" key="21">
    <source>
        <dbReference type="EMBL" id="AFK79185.1"/>
    </source>
</evidence>
<name>I3VIH9_9BACT</name>
<keyword evidence="7" id="KW-0597">Phosphoprotein</keyword>
<keyword evidence="8" id="KW-0592">Phosphate transport</keyword>
<evidence type="ECO:0000256" key="2">
    <source>
        <dbReference type="ARBA" id="ARBA00004236"/>
    </source>
</evidence>
<reference evidence="21" key="1">
    <citation type="submission" date="2012-04" db="EMBL/GenBank/DDBJ databases">
        <title>Characterization of mineral phosphate solubilization trait from soil metagenome.</title>
        <authorList>
            <person name="Chhabra S."/>
            <person name="Brazil D."/>
            <person name="Morrissey J."/>
            <person name="Burke J."/>
            <person name="O'Gara F."/>
            <person name="Dowling D."/>
        </authorList>
    </citation>
    <scope>NUCLEOTIDE SEQUENCE</scope>
</reference>
<dbReference type="Gene3D" id="3.30.565.10">
    <property type="entry name" value="Histidine kinase-like ATPase, C-terminal domain"/>
    <property type="match status" value="1"/>
</dbReference>
<dbReference type="PRINTS" id="PR00344">
    <property type="entry name" value="BCTRLSENSOR"/>
</dbReference>
<dbReference type="GO" id="GO:0006817">
    <property type="term" value="P:phosphate ion transport"/>
    <property type="evidence" value="ECO:0007669"/>
    <property type="project" value="UniProtKB-KW"/>
</dbReference>
<dbReference type="NCBIfam" id="NF008235">
    <property type="entry name" value="PRK11006.1"/>
    <property type="match status" value="1"/>
</dbReference>
<feature type="region of interest" description="Disordered" evidence="18">
    <location>
        <begin position="426"/>
        <end position="448"/>
    </location>
</feature>
<keyword evidence="6" id="KW-1003">Cell membrane</keyword>
<evidence type="ECO:0000256" key="4">
    <source>
        <dbReference type="ARBA" id="ARBA00019665"/>
    </source>
</evidence>
<dbReference type="InterPro" id="IPR050351">
    <property type="entry name" value="BphY/WalK/GraS-like"/>
</dbReference>
<dbReference type="PROSITE" id="PS50112">
    <property type="entry name" value="PAS"/>
    <property type="match status" value="1"/>
</dbReference>
<dbReference type="InterPro" id="IPR035965">
    <property type="entry name" value="PAS-like_dom_sf"/>
</dbReference>
<dbReference type="AlphaFoldDB" id="I3VIH9"/>
<proteinExistence type="predicted"/>
<dbReference type="InterPro" id="IPR003594">
    <property type="entry name" value="HATPase_dom"/>
</dbReference>
<feature type="compositionally biased region" description="Polar residues" evidence="18">
    <location>
        <begin position="434"/>
        <end position="448"/>
    </location>
</feature>
<evidence type="ECO:0000256" key="7">
    <source>
        <dbReference type="ARBA" id="ARBA00022553"/>
    </source>
</evidence>
<dbReference type="SUPFAM" id="SSF47384">
    <property type="entry name" value="Homodimeric domain of signal transducing histidine kinase"/>
    <property type="match status" value="1"/>
</dbReference>
<dbReference type="GO" id="GO:0004721">
    <property type="term" value="F:phosphoprotein phosphatase activity"/>
    <property type="evidence" value="ECO:0007669"/>
    <property type="project" value="InterPro"/>
</dbReference>
<evidence type="ECO:0000256" key="13">
    <source>
        <dbReference type="ARBA" id="ARBA00022840"/>
    </source>
</evidence>
<dbReference type="Gene3D" id="3.30.450.20">
    <property type="entry name" value="PAS domain"/>
    <property type="match status" value="1"/>
</dbReference>
<evidence type="ECO:0000259" key="20">
    <source>
        <dbReference type="PROSITE" id="PS50112"/>
    </source>
</evidence>
<dbReference type="Pfam" id="PF00512">
    <property type="entry name" value="HisKA"/>
    <property type="match status" value="1"/>
</dbReference>
<evidence type="ECO:0000256" key="12">
    <source>
        <dbReference type="ARBA" id="ARBA00022777"/>
    </source>
</evidence>
<keyword evidence="11" id="KW-0547">Nucleotide-binding</keyword>
<dbReference type="GO" id="GO:0005886">
    <property type="term" value="C:plasma membrane"/>
    <property type="evidence" value="ECO:0007669"/>
    <property type="project" value="UniProtKB-SubCell"/>
</dbReference>
<evidence type="ECO:0000256" key="5">
    <source>
        <dbReference type="ARBA" id="ARBA00022448"/>
    </source>
</evidence>
<dbReference type="InterPro" id="IPR021766">
    <property type="entry name" value="PhoR_N"/>
</dbReference>
<dbReference type="Pfam" id="PF11808">
    <property type="entry name" value="PhoR"/>
    <property type="match status" value="1"/>
</dbReference>
<dbReference type="SUPFAM" id="SSF55785">
    <property type="entry name" value="PYP-like sensor domain (PAS domain)"/>
    <property type="match status" value="1"/>
</dbReference>
<dbReference type="InterPro" id="IPR000014">
    <property type="entry name" value="PAS"/>
</dbReference>
<keyword evidence="9" id="KW-0808">Transferase</keyword>
<evidence type="ECO:0000256" key="1">
    <source>
        <dbReference type="ARBA" id="ARBA00000085"/>
    </source>
</evidence>
<dbReference type="InterPro" id="IPR003661">
    <property type="entry name" value="HisK_dim/P_dom"/>
</dbReference>
<comment type="subcellular location">
    <subcellularLocation>
        <location evidence="2">Cell membrane</location>
    </subcellularLocation>
</comment>
<dbReference type="GO" id="GO:0000155">
    <property type="term" value="F:phosphorelay sensor kinase activity"/>
    <property type="evidence" value="ECO:0007669"/>
    <property type="project" value="InterPro"/>
</dbReference>
<evidence type="ECO:0000256" key="6">
    <source>
        <dbReference type="ARBA" id="ARBA00022475"/>
    </source>
</evidence>
<dbReference type="SMART" id="SM00387">
    <property type="entry name" value="HATPase_c"/>
    <property type="match status" value="1"/>
</dbReference>
<dbReference type="InterPro" id="IPR004358">
    <property type="entry name" value="Sig_transdc_His_kin-like_C"/>
</dbReference>
<evidence type="ECO:0000256" key="15">
    <source>
        <dbReference type="ARBA" id="ARBA00023012"/>
    </source>
</evidence>
<dbReference type="CDD" id="cd00082">
    <property type="entry name" value="HisKA"/>
    <property type="match status" value="1"/>
</dbReference>
<protein>
    <recommendedName>
        <fullName evidence="4">Phosphate regulon sensor protein PhoR</fullName>
        <ecNumber evidence="3">2.7.13.3</ecNumber>
    </recommendedName>
</protein>
<dbReference type="Gene3D" id="1.10.287.130">
    <property type="match status" value="1"/>
</dbReference>
<dbReference type="SMART" id="SM00388">
    <property type="entry name" value="HisKA"/>
    <property type="match status" value="1"/>
</dbReference>
<dbReference type="FunFam" id="3.30.565.10:FF:000006">
    <property type="entry name" value="Sensor histidine kinase WalK"/>
    <property type="match status" value="1"/>
</dbReference>
<dbReference type="NCBIfam" id="TIGR02966">
    <property type="entry name" value="phoR_proteo"/>
    <property type="match status" value="1"/>
</dbReference>
<dbReference type="CDD" id="cd00130">
    <property type="entry name" value="PAS"/>
    <property type="match status" value="1"/>
</dbReference>
<comment type="function">
    <text evidence="17">Member of the two-component regulatory system PhoR/PhoB involved in the phosphate regulon genes expression. PhoR may function as a membrane-associated protein kinase that phosphorylates PhoB in response to environmental signals.</text>
</comment>
<evidence type="ECO:0000259" key="19">
    <source>
        <dbReference type="PROSITE" id="PS50109"/>
    </source>
</evidence>
<keyword evidence="16" id="KW-0472">Membrane</keyword>
<accession>I3VIH9</accession>
<dbReference type="FunFam" id="1.10.287.130:FF:000008">
    <property type="entry name" value="Two-component sensor histidine kinase"/>
    <property type="match status" value="1"/>
</dbReference>
<dbReference type="SUPFAM" id="SSF55874">
    <property type="entry name" value="ATPase domain of HSP90 chaperone/DNA topoisomerase II/histidine kinase"/>
    <property type="match status" value="1"/>
</dbReference>
<organism evidence="21">
    <name type="scientific">uncultured bacterium F4-01</name>
    <dbReference type="NCBI Taxonomy" id="1191435"/>
    <lineage>
        <taxon>Bacteria</taxon>
        <taxon>environmental samples</taxon>
    </lineage>
</organism>
<dbReference type="PANTHER" id="PTHR45453">
    <property type="entry name" value="PHOSPHATE REGULON SENSOR PROTEIN PHOR"/>
    <property type="match status" value="1"/>
</dbReference>
<keyword evidence="12" id="KW-0418">Kinase</keyword>
<dbReference type="Pfam" id="PF02518">
    <property type="entry name" value="HATPase_c"/>
    <property type="match status" value="1"/>
</dbReference>
<keyword evidence="10" id="KW-0812">Transmembrane</keyword>
<sequence>MQGIAAPAAVLLIAAVLWLVAGATWALVVLAFGWGAILVFHLVNLDRLTQWAATSAEAPVPEGRGPWRPAFSALYRRARTRRAHERDLAHLIERFQSAAEAIPDGMVVLDTANRIKWTNVRAQSLLGLDLEQDIGAPLMNFVRQPEFVRYLEADDHRDPIVIDSQREAGVMLAIQIVPFGVAEKLLISRDVTQLESVARMRREFIANVSHELKTPLTVISGFVETLQELELDERQRVRFLQLMQEQAASMQRLVEDLLTLSALESEQNQLADERFAIVPLLLHISADAKGLSQGQHQVLLDIGDAATVIGGRDELASAFGNLVSNAIRYTPAGGTITLAWRVTPDGAGIFSVTDTGIGIGPEHLPRLTERFYRVDRSRSRATGGTGLGLAIVKHVLLRHQAELEITSEPGTGSTFSVRLPARRVQRMPPVSENVPPTANAAAQSGTVP</sequence>
<evidence type="ECO:0000256" key="18">
    <source>
        <dbReference type="SAM" id="MobiDB-lite"/>
    </source>
</evidence>
<evidence type="ECO:0000256" key="14">
    <source>
        <dbReference type="ARBA" id="ARBA00022989"/>
    </source>
</evidence>
<evidence type="ECO:0000256" key="17">
    <source>
        <dbReference type="ARBA" id="ARBA00025207"/>
    </source>
</evidence>
<feature type="domain" description="Histidine kinase" evidence="19">
    <location>
        <begin position="207"/>
        <end position="423"/>
    </location>
</feature>
<feature type="domain" description="PAS" evidence="20">
    <location>
        <begin position="91"/>
        <end position="146"/>
    </location>
</feature>
<dbReference type="EMBL" id="JQ970525">
    <property type="protein sequence ID" value="AFK79185.1"/>
    <property type="molecule type" value="Genomic_DNA"/>
</dbReference>
<dbReference type="PANTHER" id="PTHR45453:SF1">
    <property type="entry name" value="PHOSPHATE REGULON SENSOR PROTEIN PHOR"/>
    <property type="match status" value="1"/>
</dbReference>
<dbReference type="EC" id="2.7.13.3" evidence="3"/>
<evidence type="ECO:0000256" key="8">
    <source>
        <dbReference type="ARBA" id="ARBA00022592"/>
    </source>
</evidence>
<dbReference type="InterPro" id="IPR036890">
    <property type="entry name" value="HATPase_C_sf"/>
</dbReference>
<dbReference type="Pfam" id="PF13188">
    <property type="entry name" value="PAS_8"/>
    <property type="match status" value="1"/>
</dbReference>
<dbReference type="InterPro" id="IPR036097">
    <property type="entry name" value="HisK_dim/P_sf"/>
</dbReference>
<dbReference type="InterPro" id="IPR005467">
    <property type="entry name" value="His_kinase_dom"/>
</dbReference>
<evidence type="ECO:0000256" key="9">
    <source>
        <dbReference type="ARBA" id="ARBA00022679"/>
    </source>
</evidence>
<dbReference type="InterPro" id="IPR014310">
    <property type="entry name" value="Sig_transdc_His_kinase_PhoR"/>
</dbReference>
<evidence type="ECO:0000256" key="11">
    <source>
        <dbReference type="ARBA" id="ARBA00022741"/>
    </source>
</evidence>
<dbReference type="PROSITE" id="PS50109">
    <property type="entry name" value="HIS_KIN"/>
    <property type="match status" value="1"/>
</dbReference>
<keyword evidence="13" id="KW-0067">ATP-binding</keyword>
<keyword evidence="14" id="KW-1133">Transmembrane helix</keyword>
<evidence type="ECO:0000256" key="16">
    <source>
        <dbReference type="ARBA" id="ARBA00023136"/>
    </source>
</evidence>